<reference evidence="6 7" key="1">
    <citation type="submission" date="2024-03" db="EMBL/GenBank/DDBJ databases">
        <title>The genome assembly and annotation of the cricket Gryllus longicercus Weissman &amp; Gray.</title>
        <authorList>
            <person name="Szrajer S."/>
            <person name="Gray D."/>
            <person name="Ylla G."/>
        </authorList>
    </citation>
    <scope>NUCLEOTIDE SEQUENCE [LARGE SCALE GENOMIC DNA]</scope>
    <source>
        <strain evidence="6">DAG 2021-001</strain>
        <tissue evidence="6">Whole body minus gut</tissue>
    </source>
</reference>
<gene>
    <name evidence="6" type="ORF">R5R35_008299</name>
</gene>
<comment type="function">
    <text evidence="3">Component of the cuticle of migratory locust which contains more than 100 different structural proteins.</text>
</comment>
<dbReference type="GO" id="GO:0042302">
    <property type="term" value="F:structural constituent of cuticle"/>
    <property type="evidence" value="ECO:0007669"/>
    <property type="project" value="UniProtKB-UniRule"/>
</dbReference>
<accession>A0AAN9VQZ3</accession>
<dbReference type="InterPro" id="IPR051217">
    <property type="entry name" value="Insect_Cuticle_Struc_Prot"/>
</dbReference>
<dbReference type="AlphaFoldDB" id="A0AAN9VQZ3"/>
<dbReference type="PROSITE" id="PS51155">
    <property type="entry name" value="CHIT_BIND_RR_2"/>
    <property type="match status" value="1"/>
</dbReference>
<dbReference type="InterPro" id="IPR031311">
    <property type="entry name" value="CHIT_BIND_RR_consensus"/>
</dbReference>
<protein>
    <recommendedName>
        <fullName evidence="8">Cuticular protein</fullName>
    </recommendedName>
</protein>
<comment type="caution">
    <text evidence="6">The sequence shown here is derived from an EMBL/GenBank/DDBJ whole genome shotgun (WGS) entry which is preliminary data.</text>
</comment>
<keyword evidence="2" id="KW-0677">Repeat</keyword>
<evidence type="ECO:0000313" key="7">
    <source>
        <dbReference type="Proteomes" id="UP001378592"/>
    </source>
</evidence>
<dbReference type="PANTHER" id="PTHR12236">
    <property type="entry name" value="STRUCTURAL CONTITUENT OF CUTICLE"/>
    <property type="match status" value="1"/>
</dbReference>
<sequence length="156" mass="15927">MHCFKVSAVLAVVALGACVSAGHIGYGYSAGTGLGGGYGGGAGAGGDGGYGGGDGGYSGHGSHHVDYYAHPQYKFDYAVHDPHTGDVKNQWETRDGDVVKGEYSLVEPDGTIRTVEYTADKHNGFNAIVKKSGHAKHPSPVVHHGGYGGGLGGGYY</sequence>
<proteinExistence type="predicted"/>
<dbReference type="Proteomes" id="UP001378592">
    <property type="component" value="Unassembled WGS sequence"/>
</dbReference>
<evidence type="ECO:0000256" key="1">
    <source>
        <dbReference type="ARBA" id="ARBA00022460"/>
    </source>
</evidence>
<keyword evidence="5" id="KW-0732">Signal</keyword>
<feature type="signal peptide" evidence="5">
    <location>
        <begin position="1"/>
        <end position="21"/>
    </location>
</feature>
<dbReference type="Pfam" id="PF00379">
    <property type="entry name" value="Chitin_bind_4"/>
    <property type="match status" value="1"/>
</dbReference>
<evidence type="ECO:0000256" key="3">
    <source>
        <dbReference type="ARBA" id="ARBA00037307"/>
    </source>
</evidence>
<keyword evidence="1 4" id="KW-0193">Cuticle</keyword>
<dbReference type="InterPro" id="IPR000618">
    <property type="entry name" value="Insect_cuticle"/>
</dbReference>
<evidence type="ECO:0000256" key="4">
    <source>
        <dbReference type="PROSITE-ProRule" id="PRU00497"/>
    </source>
</evidence>
<dbReference type="EMBL" id="JAZDUA010000069">
    <property type="protein sequence ID" value="KAK7869764.1"/>
    <property type="molecule type" value="Genomic_DNA"/>
</dbReference>
<dbReference type="PROSITE" id="PS00233">
    <property type="entry name" value="CHIT_BIND_RR_1"/>
    <property type="match status" value="1"/>
</dbReference>
<keyword evidence="7" id="KW-1185">Reference proteome</keyword>
<dbReference type="GO" id="GO:0005615">
    <property type="term" value="C:extracellular space"/>
    <property type="evidence" value="ECO:0007669"/>
    <property type="project" value="TreeGrafter"/>
</dbReference>
<evidence type="ECO:0000256" key="5">
    <source>
        <dbReference type="SAM" id="SignalP"/>
    </source>
</evidence>
<dbReference type="PROSITE" id="PS51257">
    <property type="entry name" value="PROKAR_LIPOPROTEIN"/>
    <property type="match status" value="1"/>
</dbReference>
<dbReference type="PRINTS" id="PR00947">
    <property type="entry name" value="CUTICLE"/>
</dbReference>
<dbReference type="PANTHER" id="PTHR12236:SF95">
    <property type="entry name" value="CUTICULAR PROTEIN 76BD, ISOFORM C-RELATED"/>
    <property type="match status" value="1"/>
</dbReference>
<evidence type="ECO:0000313" key="6">
    <source>
        <dbReference type="EMBL" id="KAK7869764.1"/>
    </source>
</evidence>
<evidence type="ECO:0008006" key="8">
    <source>
        <dbReference type="Google" id="ProtNLM"/>
    </source>
</evidence>
<feature type="chain" id="PRO_5042890558" description="Cuticular protein" evidence="5">
    <location>
        <begin position="22"/>
        <end position="156"/>
    </location>
</feature>
<evidence type="ECO:0000256" key="2">
    <source>
        <dbReference type="ARBA" id="ARBA00022737"/>
    </source>
</evidence>
<dbReference type="GO" id="GO:0031012">
    <property type="term" value="C:extracellular matrix"/>
    <property type="evidence" value="ECO:0007669"/>
    <property type="project" value="TreeGrafter"/>
</dbReference>
<organism evidence="6 7">
    <name type="scientific">Gryllus longicercus</name>
    <dbReference type="NCBI Taxonomy" id="2509291"/>
    <lineage>
        <taxon>Eukaryota</taxon>
        <taxon>Metazoa</taxon>
        <taxon>Ecdysozoa</taxon>
        <taxon>Arthropoda</taxon>
        <taxon>Hexapoda</taxon>
        <taxon>Insecta</taxon>
        <taxon>Pterygota</taxon>
        <taxon>Neoptera</taxon>
        <taxon>Polyneoptera</taxon>
        <taxon>Orthoptera</taxon>
        <taxon>Ensifera</taxon>
        <taxon>Gryllidea</taxon>
        <taxon>Grylloidea</taxon>
        <taxon>Gryllidae</taxon>
        <taxon>Gryllinae</taxon>
        <taxon>Gryllus</taxon>
    </lineage>
</organism>
<name>A0AAN9VQZ3_9ORTH</name>